<dbReference type="FunCoup" id="A0A7N2LGQ4">
    <property type="interactions" value="46"/>
</dbReference>
<dbReference type="Gramene" id="QL04p030668:mrna">
    <property type="protein sequence ID" value="QL04p030668:mrna"/>
    <property type="gene ID" value="QL04p030668"/>
</dbReference>
<evidence type="ECO:0000313" key="1">
    <source>
        <dbReference type="EnsemblPlants" id="QL04p030668:mrna"/>
    </source>
</evidence>
<dbReference type="OMA" id="HYDVPSR"/>
<dbReference type="EMBL" id="LRBV02000004">
    <property type="status" value="NOT_ANNOTATED_CDS"/>
    <property type="molecule type" value="Genomic_DNA"/>
</dbReference>
<reference evidence="1" key="2">
    <citation type="submission" date="2021-01" db="UniProtKB">
        <authorList>
            <consortium name="EnsemblPlants"/>
        </authorList>
    </citation>
    <scope>IDENTIFICATION</scope>
</reference>
<name>A0A7N2LGQ4_QUELO</name>
<evidence type="ECO:0008006" key="3">
    <source>
        <dbReference type="Google" id="ProtNLM"/>
    </source>
</evidence>
<protein>
    <recommendedName>
        <fullName evidence="3">Calcium ion binding protein</fullName>
    </recommendedName>
</protein>
<gene>
    <name evidence="1" type="primary">LOC115987704</name>
</gene>
<dbReference type="Pfam" id="PF25284">
    <property type="entry name" value="DUF7874"/>
    <property type="match status" value="1"/>
</dbReference>
<dbReference type="EnsemblPlants" id="QL04p030668:mrna">
    <property type="protein sequence ID" value="QL04p030668:mrna"/>
    <property type="gene ID" value="QL04p030668"/>
</dbReference>
<evidence type="ECO:0000313" key="2">
    <source>
        <dbReference type="Proteomes" id="UP000594261"/>
    </source>
</evidence>
<dbReference type="PANTHER" id="PTHR37754:SF1">
    <property type="entry name" value="CALCIUM ION-BINDING PROTEIN"/>
    <property type="match status" value="1"/>
</dbReference>
<accession>A0A7N2LGQ4</accession>
<dbReference type="OrthoDB" id="1868634at2759"/>
<organism evidence="1 2">
    <name type="scientific">Quercus lobata</name>
    <name type="common">Valley oak</name>
    <dbReference type="NCBI Taxonomy" id="97700"/>
    <lineage>
        <taxon>Eukaryota</taxon>
        <taxon>Viridiplantae</taxon>
        <taxon>Streptophyta</taxon>
        <taxon>Embryophyta</taxon>
        <taxon>Tracheophyta</taxon>
        <taxon>Spermatophyta</taxon>
        <taxon>Magnoliopsida</taxon>
        <taxon>eudicotyledons</taxon>
        <taxon>Gunneridae</taxon>
        <taxon>Pentapetalae</taxon>
        <taxon>rosids</taxon>
        <taxon>fabids</taxon>
        <taxon>Fagales</taxon>
        <taxon>Fagaceae</taxon>
        <taxon>Quercus</taxon>
    </lineage>
</organism>
<dbReference type="InParanoid" id="A0A7N2LGQ4"/>
<proteinExistence type="predicted"/>
<dbReference type="GeneID" id="115987704"/>
<keyword evidence="2" id="KW-1185">Reference proteome</keyword>
<dbReference type="Proteomes" id="UP000594261">
    <property type="component" value="Chromosome 4"/>
</dbReference>
<reference evidence="1 2" key="1">
    <citation type="journal article" date="2016" name="G3 (Bethesda)">
        <title>First Draft Assembly and Annotation of the Genome of a California Endemic Oak Quercus lobata Nee (Fagaceae).</title>
        <authorList>
            <person name="Sork V.L."/>
            <person name="Fitz-Gibbon S.T."/>
            <person name="Puiu D."/>
            <person name="Crepeau M."/>
            <person name="Gugger P.F."/>
            <person name="Sherman R."/>
            <person name="Stevens K."/>
            <person name="Langley C.H."/>
            <person name="Pellegrini M."/>
            <person name="Salzberg S.L."/>
        </authorList>
    </citation>
    <scope>NUCLEOTIDE SEQUENCE [LARGE SCALE GENOMIC DNA]</scope>
    <source>
        <strain evidence="1 2">cv. SW786</strain>
    </source>
</reference>
<dbReference type="InterPro" id="IPR057196">
    <property type="entry name" value="DUF7874"/>
</dbReference>
<sequence length="165" mass="18324">MGLVMSLVGKGLPSAQVLNLFVGSLYNEFQKKKINDFDDFHIAMLDVFNTLNSAMPGKNFDVPSTKEVEDSYEKWREEPDATKKRLVFIEFMKNKVNLNKGDNSMMITGMVTPPAAMAAKRAGENVTQLKMIKAVPDVIFIPSATMVALIVAKVSKRMFMGNIPS</sequence>
<dbReference type="RefSeq" id="XP_030967162.1">
    <property type="nucleotide sequence ID" value="XM_031111302.1"/>
</dbReference>
<dbReference type="PANTHER" id="PTHR37754">
    <property type="entry name" value="CALCIUM ION-BINDING PROTEIN"/>
    <property type="match status" value="1"/>
</dbReference>
<dbReference type="AlphaFoldDB" id="A0A7N2LGQ4"/>
<dbReference type="KEGG" id="qlo:115987704"/>